<evidence type="ECO:0000313" key="1">
    <source>
        <dbReference type="EMBL" id="KAI8015646.1"/>
    </source>
</evidence>
<dbReference type="EMBL" id="CM045761">
    <property type="protein sequence ID" value="KAI8015646.1"/>
    <property type="molecule type" value="Genomic_DNA"/>
</dbReference>
<name>A0ACC0HR61_9ERIC</name>
<protein>
    <submittedName>
        <fullName evidence="1">Uncharacterized protein</fullName>
    </submittedName>
</protein>
<accession>A0ACC0HR61</accession>
<gene>
    <name evidence="1" type="ORF">LOK49_LG05G00016</name>
</gene>
<keyword evidence="2" id="KW-1185">Reference proteome</keyword>
<reference evidence="1 2" key="1">
    <citation type="journal article" date="2022" name="Plant J.">
        <title>Chromosome-level genome of Camellia lanceoleosa provides a valuable resource for understanding genome evolution and self-incompatibility.</title>
        <authorList>
            <person name="Gong W."/>
            <person name="Xiao S."/>
            <person name="Wang L."/>
            <person name="Liao Z."/>
            <person name="Chang Y."/>
            <person name="Mo W."/>
            <person name="Hu G."/>
            <person name="Li W."/>
            <person name="Zhao G."/>
            <person name="Zhu H."/>
            <person name="Hu X."/>
            <person name="Ji K."/>
            <person name="Xiang X."/>
            <person name="Song Q."/>
            <person name="Yuan D."/>
            <person name="Jin S."/>
            <person name="Zhang L."/>
        </authorList>
    </citation>
    <scope>NUCLEOTIDE SEQUENCE [LARGE SCALE GENOMIC DNA]</scope>
    <source>
        <strain evidence="1">SQ_2022a</strain>
    </source>
</reference>
<evidence type="ECO:0000313" key="2">
    <source>
        <dbReference type="Proteomes" id="UP001060215"/>
    </source>
</evidence>
<dbReference type="Proteomes" id="UP001060215">
    <property type="component" value="Chromosome 4"/>
</dbReference>
<proteinExistence type="predicted"/>
<organism evidence="1 2">
    <name type="scientific">Camellia lanceoleosa</name>
    <dbReference type="NCBI Taxonomy" id="1840588"/>
    <lineage>
        <taxon>Eukaryota</taxon>
        <taxon>Viridiplantae</taxon>
        <taxon>Streptophyta</taxon>
        <taxon>Embryophyta</taxon>
        <taxon>Tracheophyta</taxon>
        <taxon>Spermatophyta</taxon>
        <taxon>Magnoliopsida</taxon>
        <taxon>eudicotyledons</taxon>
        <taxon>Gunneridae</taxon>
        <taxon>Pentapetalae</taxon>
        <taxon>asterids</taxon>
        <taxon>Ericales</taxon>
        <taxon>Theaceae</taxon>
        <taxon>Camellia</taxon>
    </lineage>
</organism>
<sequence>MDTEVSVDQPDNVEILSQKLNVNYVVVLDAEDNNNVIQLPSPMSSTDTAAAAASLGPITPDSNTDFLFDFTSPLTLDSSPPPKAALFDSHQSDILYASSDGSPRTPKEGVFDPFAPGPEKIMLAPHSNKYLPESRSNAARRLNFDSSVKCIRDGNHETDAGTISDDEMLLETVYDALLEAIVSKQTEGFLLAEMLPLGSDADADAFKTPISVTRLSGIAETCPRAPMKPTRKLRNIDQSLCRKLEF</sequence>
<comment type="caution">
    <text evidence="1">The sequence shown here is derived from an EMBL/GenBank/DDBJ whole genome shotgun (WGS) entry which is preliminary data.</text>
</comment>